<protein>
    <submittedName>
        <fullName evidence="1">Uncharacterized protein</fullName>
    </submittedName>
</protein>
<gene>
    <name evidence="1" type="ORF">DLNHIDIE_03084</name>
</gene>
<sequence length="44" mass="5125">MQKNESKNKLSSEECKDYIGAHRITKISLFETARALSIRFFGEF</sequence>
<reference evidence="1 2" key="1">
    <citation type="submission" date="2019-03" db="EMBL/GenBank/DDBJ databases">
        <title>New insights into Acidothiobacillus thiooxidans sulfur metabolism through coupled gene expression, solution geochemistry, microscopy and spectroscopy analyses.</title>
        <authorList>
            <person name="Camacho D."/>
            <person name="Frazao R."/>
            <person name="Fouillen A."/>
            <person name="Nanci A."/>
            <person name="Lang B.F."/>
            <person name="Apte S.C."/>
            <person name="Baron C."/>
            <person name="Warren L.A."/>
        </authorList>
    </citation>
    <scope>NUCLEOTIDE SEQUENCE [LARGE SCALE GENOMIC DNA]</scope>
    <source>
        <strain evidence="1 2">ATCC 19377</strain>
    </source>
</reference>
<dbReference type="Proteomes" id="UP000315403">
    <property type="component" value="Unassembled WGS sequence"/>
</dbReference>
<proteinExistence type="predicted"/>
<evidence type="ECO:0000313" key="1">
    <source>
        <dbReference type="EMBL" id="TQN49674.1"/>
    </source>
</evidence>
<accession>A0A543Q015</accession>
<evidence type="ECO:0000313" key="2">
    <source>
        <dbReference type="Proteomes" id="UP000315403"/>
    </source>
</evidence>
<name>A0A543Q015_ACITH</name>
<dbReference type="AlphaFoldDB" id="A0A543Q015"/>
<dbReference type="EMBL" id="SZUV01000003">
    <property type="protein sequence ID" value="TQN49674.1"/>
    <property type="molecule type" value="Genomic_DNA"/>
</dbReference>
<comment type="caution">
    <text evidence="1">The sequence shown here is derived from an EMBL/GenBank/DDBJ whole genome shotgun (WGS) entry which is preliminary data.</text>
</comment>
<organism evidence="1 2">
    <name type="scientific">Acidithiobacillus thiooxidans ATCC 19377</name>
    <dbReference type="NCBI Taxonomy" id="637390"/>
    <lineage>
        <taxon>Bacteria</taxon>
        <taxon>Pseudomonadati</taxon>
        <taxon>Pseudomonadota</taxon>
        <taxon>Acidithiobacillia</taxon>
        <taxon>Acidithiobacillales</taxon>
        <taxon>Acidithiobacillaceae</taxon>
        <taxon>Acidithiobacillus</taxon>
    </lineage>
</organism>